<dbReference type="RefSeq" id="WP_083559458.1">
    <property type="nucleotide sequence ID" value="NZ_BJXR01000026.1"/>
</dbReference>
<dbReference type="EMBL" id="FOIB01000001">
    <property type="protein sequence ID" value="SES73964.1"/>
    <property type="molecule type" value="Genomic_DNA"/>
</dbReference>
<evidence type="ECO:0000313" key="1">
    <source>
        <dbReference type="EMBL" id="GEN07955.1"/>
    </source>
</evidence>
<evidence type="ECO:0000313" key="2">
    <source>
        <dbReference type="EMBL" id="SES73964.1"/>
    </source>
</evidence>
<dbReference type="EMBL" id="BJXR01000026">
    <property type="protein sequence ID" value="GEN07955.1"/>
    <property type="molecule type" value="Genomic_DNA"/>
</dbReference>
<proteinExistence type="predicted"/>
<dbReference type="AlphaFoldDB" id="A0A511T1C3"/>
<evidence type="ECO:0008006" key="5">
    <source>
        <dbReference type="Google" id="ProtNLM"/>
    </source>
</evidence>
<evidence type="ECO:0000313" key="3">
    <source>
        <dbReference type="Proteomes" id="UP000183760"/>
    </source>
</evidence>
<organism evidence="1 4">
    <name type="scientific">Myxococcus fulvus</name>
    <dbReference type="NCBI Taxonomy" id="33"/>
    <lineage>
        <taxon>Bacteria</taxon>
        <taxon>Pseudomonadati</taxon>
        <taxon>Myxococcota</taxon>
        <taxon>Myxococcia</taxon>
        <taxon>Myxococcales</taxon>
        <taxon>Cystobacterineae</taxon>
        <taxon>Myxococcaceae</taxon>
        <taxon>Myxococcus</taxon>
    </lineage>
</organism>
<dbReference type="PROSITE" id="PS51257">
    <property type="entry name" value="PROKAR_LIPOPROTEIN"/>
    <property type="match status" value="1"/>
</dbReference>
<accession>A0A511T1C3</accession>
<dbReference type="Proteomes" id="UP000321514">
    <property type="component" value="Unassembled WGS sequence"/>
</dbReference>
<gene>
    <name evidence="1" type="ORF">MFU01_29920</name>
    <name evidence="2" type="ORF">SAMN05443572_10119</name>
</gene>
<sequence>MKTPSTTAMYRTLLGVTLAGTLSGCSFFGYHKQEKARWAPPEQRRAVDFPDSFATGLHLTGPMAAAVDAALRDFLPPGGRPAGRGTDPRVEECLSRRSTYETFILQANEDLYFIRFSPVLDRCGLDVPILDGGAVYAIDGQGQILDAR</sequence>
<dbReference type="OrthoDB" id="5514263at2"/>
<evidence type="ECO:0000313" key="4">
    <source>
        <dbReference type="Proteomes" id="UP000321514"/>
    </source>
</evidence>
<name>A0A511T1C3_MYXFU</name>
<keyword evidence="3" id="KW-1185">Reference proteome</keyword>
<protein>
    <recommendedName>
        <fullName evidence="5">Lipoprotein</fullName>
    </recommendedName>
</protein>
<reference evidence="1 4" key="2">
    <citation type="submission" date="2019-07" db="EMBL/GenBank/DDBJ databases">
        <title>Whole genome shotgun sequence of Myxococcus fulvus NBRC 100333.</title>
        <authorList>
            <person name="Hosoyama A."/>
            <person name="Uohara A."/>
            <person name="Ohji S."/>
            <person name="Ichikawa N."/>
        </authorList>
    </citation>
    <scope>NUCLEOTIDE SEQUENCE [LARGE SCALE GENOMIC DNA]</scope>
    <source>
        <strain evidence="1 4">NBRC 100333</strain>
    </source>
</reference>
<dbReference type="Proteomes" id="UP000183760">
    <property type="component" value="Unassembled WGS sequence"/>
</dbReference>
<reference evidence="2 3" key="1">
    <citation type="submission" date="2016-10" db="EMBL/GenBank/DDBJ databases">
        <authorList>
            <person name="Varghese N."/>
            <person name="Submissions S."/>
        </authorList>
    </citation>
    <scope>NUCLEOTIDE SEQUENCE [LARGE SCALE GENOMIC DNA]</scope>
    <source>
        <strain evidence="2 3">DSM 16525</strain>
    </source>
</reference>
<comment type="caution">
    <text evidence="1">The sequence shown here is derived from an EMBL/GenBank/DDBJ whole genome shotgun (WGS) entry which is preliminary data.</text>
</comment>